<sequence length="155" mass="17014">MIHVVEVPWDGRPQAWFAFDEDDLIGKIQARRTGVGQQIYAVATPGELLAAAGVDSDAPPQWIADLAAQHGWDTPLYRADALLEPGHYQREPVNVLHAHLAALAEPLQSCRVHPDDESALEALYGDPAYQARAGFYAHMALREQLIALEVLADDL</sequence>
<accession>A0A4Z0F7B3</accession>
<proteinExistence type="predicted"/>
<dbReference type="AlphaFoldDB" id="A0A4Z0F7B3"/>
<organism evidence="1 2">
    <name type="scientific">Candidatus Macondimonas diazotrophica</name>
    <dbReference type="NCBI Taxonomy" id="2305248"/>
    <lineage>
        <taxon>Bacteria</taxon>
        <taxon>Pseudomonadati</taxon>
        <taxon>Pseudomonadota</taxon>
        <taxon>Gammaproteobacteria</taxon>
        <taxon>Chromatiales</taxon>
        <taxon>Ectothiorhodospiraceae</taxon>
        <taxon>Candidatus Macondimonas</taxon>
    </lineage>
</organism>
<gene>
    <name evidence="1" type="ORF">E4680_09100</name>
</gene>
<dbReference type="Proteomes" id="UP000297890">
    <property type="component" value="Unassembled WGS sequence"/>
</dbReference>
<protein>
    <submittedName>
        <fullName evidence="1">Uncharacterized protein</fullName>
    </submittedName>
</protein>
<evidence type="ECO:0000313" key="1">
    <source>
        <dbReference type="EMBL" id="TFZ82170.1"/>
    </source>
</evidence>
<dbReference type="OrthoDB" id="9096507at2"/>
<keyword evidence="2" id="KW-1185">Reference proteome</keyword>
<comment type="caution">
    <text evidence="1">The sequence shown here is derived from an EMBL/GenBank/DDBJ whole genome shotgun (WGS) entry which is preliminary data.</text>
</comment>
<name>A0A4Z0F7B3_9GAMM</name>
<evidence type="ECO:0000313" key="2">
    <source>
        <dbReference type="Proteomes" id="UP000297890"/>
    </source>
</evidence>
<dbReference type="EMBL" id="SRIO01000011">
    <property type="protein sequence ID" value="TFZ82170.1"/>
    <property type="molecule type" value="Genomic_DNA"/>
</dbReference>
<dbReference type="RefSeq" id="WP_135282098.1">
    <property type="nucleotide sequence ID" value="NZ_SRIO01000011.1"/>
</dbReference>
<reference evidence="1 2" key="1">
    <citation type="journal article" date="2019" name="ISME J.">
        <title>Candidatus Macondimonas diazotrophica, a novel gammaproteobacterial genus dominating crude-oil-contaminated coastal sediments.</title>
        <authorList>
            <person name="Karthikeyan S."/>
            <person name="Konstantinidis K."/>
        </authorList>
    </citation>
    <scope>NUCLEOTIDE SEQUENCE [LARGE SCALE GENOMIC DNA]</scope>
    <source>
        <strain evidence="1 2">KTK01</strain>
    </source>
</reference>